<accession>A0A3S1IG99</accession>
<gene>
    <name evidence="1" type="ORF">DSM107003_23760</name>
</gene>
<dbReference type="OrthoDB" id="423667at2"/>
<reference evidence="1 2" key="1">
    <citation type="journal article" date="2019" name="Genome Biol. Evol.">
        <title>Day and night: Metabolic profiles and evolutionary relationships of six axenic non-marine cyanobacteria.</title>
        <authorList>
            <person name="Will S.E."/>
            <person name="Henke P."/>
            <person name="Boedeker C."/>
            <person name="Huang S."/>
            <person name="Brinkmann H."/>
            <person name="Rohde M."/>
            <person name="Jarek M."/>
            <person name="Friedl T."/>
            <person name="Seufert S."/>
            <person name="Schumacher M."/>
            <person name="Overmann J."/>
            <person name="Neumann-Schaal M."/>
            <person name="Petersen J."/>
        </authorList>
    </citation>
    <scope>NUCLEOTIDE SEQUENCE [LARGE SCALE GENOMIC DNA]</scope>
    <source>
        <strain evidence="1 2">SAG 1403-4b</strain>
    </source>
</reference>
<dbReference type="AlphaFoldDB" id="A0A3S1IG99"/>
<keyword evidence="2" id="KW-1185">Reference proteome</keyword>
<name>A0A3S1IG99_ANAVA</name>
<protein>
    <submittedName>
        <fullName evidence="1">Uncharacterized protein</fullName>
    </submittedName>
</protein>
<comment type="caution">
    <text evidence="1">The sequence shown here is derived from an EMBL/GenBank/DDBJ whole genome shotgun (WGS) entry which is preliminary data.</text>
</comment>
<evidence type="ECO:0000313" key="2">
    <source>
        <dbReference type="Proteomes" id="UP000276103"/>
    </source>
</evidence>
<proteinExistence type="predicted"/>
<sequence length="169" mass="19814">MVSSLKPKTTPIRTSKIVHKSSTLHQLARFVTEDAVCAMFKISFENIYTVECWRYVVYVHGKGLSKFVSYADFPPIICVDSPTTSDCIKWRKRWRKCHNYGQRKQAPSWWTEFFTLQFGAASSESMLSSWWQLIGLINFAFSQETLQQLQNSHRQVKMMFEQEVKGKRK</sequence>
<dbReference type="Proteomes" id="UP000276103">
    <property type="component" value="Unassembled WGS sequence"/>
</dbReference>
<organism evidence="1 2">
    <name type="scientific">Trichormus variabilis SAG 1403-4b</name>
    <dbReference type="NCBI Taxonomy" id="447716"/>
    <lineage>
        <taxon>Bacteria</taxon>
        <taxon>Bacillati</taxon>
        <taxon>Cyanobacteriota</taxon>
        <taxon>Cyanophyceae</taxon>
        <taxon>Nostocales</taxon>
        <taxon>Nostocaceae</taxon>
        <taxon>Trichormus</taxon>
    </lineage>
</organism>
<evidence type="ECO:0000313" key="1">
    <source>
        <dbReference type="EMBL" id="RUS96970.1"/>
    </source>
</evidence>
<dbReference type="EMBL" id="RSCM01000006">
    <property type="protein sequence ID" value="RUS96970.1"/>
    <property type="molecule type" value="Genomic_DNA"/>
</dbReference>
<dbReference type="RefSeq" id="WP_127054143.1">
    <property type="nucleotide sequence ID" value="NZ_RSCM01000006.1"/>
</dbReference>